<dbReference type="GO" id="GO:0008168">
    <property type="term" value="F:methyltransferase activity"/>
    <property type="evidence" value="ECO:0007669"/>
    <property type="project" value="UniProtKB-KW"/>
</dbReference>
<reference evidence="2 3" key="1">
    <citation type="submission" date="2010-08" db="EMBL/GenBank/DDBJ databases">
        <title>The draft genome of Desulfovibrio fructosovorans JJ.</title>
        <authorList>
            <consortium name="US DOE Joint Genome Institute (JGI-PGF)"/>
            <person name="Lucas S."/>
            <person name="Copeland A."/>
            <person name="Lapidus A."/>
            <person name="Cheng J.-F."/>
            <person name="Bruce D."/>
            <person name="Goodwin L."/>
            <person name="Pitluck S."/>
            <person name="Land M.L."/>
            <person name="Hauser L."/>
            <person name="Chang Y.-J."/>
            <person name="Jeffries C."/>
            <person name="Wall J.D."/>
            <person name="Stahl D.A."/>
            <person name="Arkin A.P."/>
            <person name="Dehal P."/>
            <person name="Stolyar S.M."/>
            <person name="Hazen T.C."/>
            <person name="Woyke T.J."/>
        </authorList>
    </citation>
    <scope>NUCLEOTIDE SEQUENCE [LARGE SCALE GENOMIC DNA]</scope>
    <source>
        <strain evidence="2 3">JJ</strain>
    </source>
</reference>
<keyword evidence="2" id="KW-0808">Transferase</keyword>
<keyword evidence="2" id="KW-0489">Methyltransferase</keyword>
<dbReference type="EMBL" id="AECZ01000047">
    <property type="protein sequence ID" value="EFL49355.1"/>
    <property type="molecule type" value="Genomic_DNA"/>
</dbReference>
<dbReference type="CDD" id="cd02440">
    <property type="entry name" value="AdoMet_MTases"/>
    <property type="match status" value="1"/>
</dbReference>
<evidence type="ECO:0000313" key="3">
    <source>
        <dbReference type="Proteomes" id="UP000006250"/>
    </source>
</evidence>
<protein>
    <submittedName>
        <fullName evidence="2">Methyltransferase type 11</fullName>
    </submittedName>
</protein>
<dbReference type="SUPFAM" id="SSF53335">
    <property type="entry name" value="S-adenosyl-L-methionine-dependent methyltransferases"/>
    <property type="match status" value="1"/>
</dbReference>
<keyword evidence="3" id="KW-1185">Reference proteome</keyword>
<proteinExistence type="predicted"/>
<dbReference type="PANTHER" id="PTHR43591">
    <property type="entry name" value="METHYLTRANSFERASE"/>
    <property type="match status" value="1"/>
</dbReference>
<dbReference type="Proteomes" id="UP000006250">
    <property type="component" value="Unassembled WGS sequence"/>
</dbReference>
<dbReference type="PANTHER" id="PTHR43591:SF24">
    <property type="entry name" value="2-METHOXY-6-POLYPRENYL-1,4-BENZOQUINOL METHYLASE, MITOCHONDRIAL"/>
    <property type="match status" value="1"/>
</dbReference>
<comment type="caution">
    <text evidence="2">The sequence shown here is derived from an EMBL/GenBank/DDBJ whole genome shotgun (WGS) entry which is preliminary data.</text>
</comment>
<dbReference type="Gene3D" id="3.40.50.150">
    <property type="entry name" value="Vaccinia Virus protein VP39"/>
    <property type="match status" value="1"/>
</dbReference>
<organism evidence="2 3">
    <name type="scientific">Solidesulfovibrio fructosivorans JJ]</name>
    <dbReference type="NCBI Taxonomy" id="596151"/>
    <lineage>
        <taxon>Bacteria</taxon>
        <taxon>Pseudomonadati</taxon>
        <taxon>Thermodesulfobacteriota</taxon>
        <taxon>Desulfovibrionia</taxon>
        <taxon>Desulfovibrionales</taxon>
        <taxon>Desulfovibrionaceae</taxon>
        <taxon>Solidesulfovibrio</taxon>
    </lineage>
</organism>
<dbReference type="OrthoDB" id="9784101at2"/>
<feature type="domain" description="Methyltransferase" evidence="1">
    <location>
        <begin position="48"/>
        <end position="144"/>
    </location>
</feature>
<dbReference type="Pfam" id="PF13649">
    <property type="entry name" value="Methyltransf_25"/>
    <property type="match status" value="1"/>
</dbReference>
<accession>E1K1Z7</accession>
<dbReference type="InterPro" id="IPR029063">
    <property type="entry name" value="SAM-dependent_MTases_sf"/>
</dbReference>
<dbReference type="AlphaFoldDB" id="E1K1Z7"/>
<sequence>MDVQTTRFEWLLSRSGPEAYERSIVPAWMGQWAEKLIAVAGIGPGDLVLDVACGTGIVARKAARRVGETGGVTGLDHNEAMVWAAKDFADREGLSDIDWRRGDASSLACETPTYDVALCQQGLQYFPDKPAALRGMREALVPQGRVAVACWRELERIPIFAVVADALKEVFGQKAIDLFEVSSSLSAREDLRGLLREAGFRDIRVRLEILVSRLPDPMRFLPEYLSVFPVAADIAAMSDADRTAMFRRMLGRLGDFFDDDGLVVPMESHIATAVR</sequence>
<gene>
    <name evidence="2" type="ORF">DesfrDRAFT_3897</name>
</gene>
<name>E1K1Z7_SOLFR</name>
<dbReference type="GO" id="GO:0032259">
    <property type="term" value="P:methylation"/>
    <property type="evidence" value="ECO:0007669"/>
    <property type="project" value="UniProtKB-KW"/>
</dbReference>
<dbReference type="eggNOG" id="COG2226">
    <property type="taxonomic scope" value="Bacteria"/>
</dbReference>
<dbReference type="STRING" id="596151.DesfrDRAFT_3897"/>
<dbReference type="RefSeq" id="WP_005996761.1">
    <property type="nucleotide sequence ID" value="NZ_AECZ01000047.1"/>
</dbReference>
<evidence type="ECO:0000313" key="2">
    <source>
        <dbReference type="EMBL" id="EFL49355.1"/>
    </source>
</evidence>
<evidence type="ECO:0000259" key="1">
    <source>
        <dbReference type="Pfam" id="PF13649"/>
    </source>
</evidence>
<dbReference type="InterPro" id="IPR041698">
    <property type="entry name" value="Methyltransf_25"/>
</dbReference>